<sequence length="88" mass="9983">MKESQKTPAWKHLTQVERLGEVLLRDGKLKLKQFAALMEDQLAMPEKRIGDLAVEKGYISQDELLDSLLRQIHVSRVVEASAKELALV</sequence>
<evidence type="ECO:0000313" key="1">
    <source>
        <dbReference type="EMBL" id="PIW14170.1"/>
    </source>
</evidence>
<dbReference type="EMBL" id="PFFQ01000063">
    <property type="protein sequence ID" value="PIW14170.1"/>
    <property type="molecule type" value="Genomic_DNA"/>
</dbReference>
<evidence type="ECO:0000313" key="2">
    <source>
        <dbReference type="Proteomes" id="UP000231019"/>
    </source>
</evidence>
<dbReference type="Proteomes" id="UP000231019">
    <property type="component" value="Unassembled WGS sequence"/>
</dbReference>
<reference evidence="1 2" key="1">
    <citation type="submission" date="2017-09" db="EMBL/GenBank/DDBJ databases">
        <title>Depth-based differentiation of microbial function through sediment-hosted aquifers and enrichment of novel symbionts in the deep terrestrial subsurface.</title>
        <authorList>
            <person name="Probst A.J."/>
            <person name="Ladd B."/>
            <person name="Jarett J.K."/>
            <person name="Geller-Mcgrath D.E."/>
            <person name="Sieber C.M."/>
            <person name="Emerson J.B."/>
            <person name="Anantharaman K."/>
            <person name="Thomas B.C."/>
            <person name="Malmstrom R."/>
            <person name="Stieglmeier M."/>
            <person name="Klingl A."/>
            <person name="Woyke T."/>
            <person name="Ryan C.M."/>
            <person name="Banfield J.F."/>
        </authorList>
    </citation>
    <scope>NUCLEOTIDE SEQUENCE [LARGE SCALE GENOMIC DNA]</scope>
    <source>
        <strain evidence="1">CG17_big_fil_post_rev_8_21_14_2_50_48_46</strain>
    </source>
</reference>
<protein>
    <recommendedName>
        <fullName evidence="3">Type II secretion system protein GspE N-terminal domain-containing protein</fullName>
    </recommendedName>
</protein>
<accession>A0A2M7FZB1</accession>
<comment type="caution">
    <text evidence="1">The sequence shown here is derived from an EMBL/GenBank/DDBJ whole genome shotgun (WGS) entry which is preliminary data.</text>
</comment>
<dbReference type="InterPro" id="IPR037257">
    <property type="entry name" value="T2SS_E_N_sf"/>
</dbReference>
<evidence type="ECO:0008006" key="3">
    <source>
        <dbReference type="Google" id="ProtNLM"/>
    </source>
</evidence>
<proteinExistence type="predicted"/>
<dbReference type="AlphaFoldDB" id="A0A2M7FZB1"/>
<gene>
    <name evidence="1" type="ORF">COW36_22605</name>
</gene>
<organism evidence="1 2">
    <name type="scientific">bacterium (Candidatus Blackallbacteria) CG17_big_fil_post_rev_8_21_14_2_50_48_46</name>
    <dbReference type="NCBI Taxonomy" id="2014261"/>
    <lineage>
        <taxon>Bacteria</taxon>
        <taxon>Candidatus Blackallbacteria</taxon>
    </lineage>
</organism>
<name>A0A2M7FZB1_9BACT</name>
<dbReference type="SUPFAM" id="SSF160246">
    <property type="entry name" value="EspE N-terminal domain-like"/>
    <property type="match status" value="1"/>
</dbReference>